<evidence type="ECO:0000313" key="3">
    <source>
        <dbReference type="Proteomes" id="UP001311232"/>
    </source>
</evidence>
<feature type="compositionally biased region" description="Polar residues" evidence="1">
    <location>
        <begin position="388"/>
        <end position="401"/>
    </location>
</feature>
<organism evidence="2 3">
    <name type="scientific">Crenichthys baileyi</name>
    <name type="common">White River springfish</name>
    <dbReference type="NCBI Taxonomy" id="28760"/>
    <lineage>
        <taxon>Eukaryota</taxon>
        <taxon>Metazoa</taxon>
        <taxon>Chordata</taxon>
        <taxon>Craniata</taxon>
        <taxon>Vertebrata</taxon>
        <taxon>Euteleostomi</taxon>
        <taxon>Actinopterygii</taxon>
        <taxon>Neopterygii</taxon>
        <taxon>Teleostei</taxon>
        <taxon>Neoteleostei</taxon>
        <taxon>Acanthomorphata</taxon>
        <taxon>Ovalentaria</taxon>
        <taxon>Atherinomorphae</taxon>
        <taxon>Cyprinodontiformes</taxon>
        <taxon>Goodeidae</taxon>
        <taxon>Crenichthys</taxon>
    </lineage>
</organism>
<dbReference type="EMBL" id="JAHHUM010000045">
    <property type="protein sequence ID" value="KAK5623167.1"/>
    <property type="molecule type" value="Genomic_DNA"/>
</dbReference>
<protein>
    <submittedName>
        <fullName evidence="2">Uncharacterized protein</fullName>
    </submittedName>
</protein>
<evidence type="ECO:0000313" key="2">
    <source>
        <dbReference type="EMBL" id="KAK5623167.1"/>
    </source>
</evidence>
<feature type="compositionally biased region" description="Low complexity" evidence="1">
    <location>
        <begin position="339"/>
        <end position="369"/>
    </location>
</feature>
<comment type="caution">
    <text evidence="2">The sequence shown here is derived from an EMBL/GenBank/DDBJ whole genome shotgun (WGS) entry which is preliminary data.</text>
</comment>
<keyword evidence="3" id="KW-1185">Reference proteome</keyword>
<feature type="region of interest" description="Disordered" evidence="1">
    <location>
        <begin position="204"/>
        <end position="224"/>
    </location>
</feature>
<feature type="compositionally biased region" description="Low complexity" evidence="1">
    <location>
        <begin position="204"/>
        <end position="215"/>
    </location>
</feature>
<dbReference type="Proteomes" id="UP001311232">
    <property type="component" value="Unassembled WGS sequence"/>
</dbReference>
<feature type="region of interest" description="Disordered" evidence="1">
    <location>
        <begin position="339"/>
        <end position="409"/>
    </location>
</feature>
<name>A0AAV9SNW5_9TELE</name>
<feature type="region of interest" description="Disordered" evidence="1">
    <location>
        <begin position="85"/>
        <end position="120"/>
    </location>
</feature>
<proteinExistence type="predicted"/>
<dbReference type="AlphaFoldDB" id="A0AAV9SNW5"/>
<evidence type="ECO:0000256" key="1">
    <source>
        <dbReference type="SAM" id="MobiDB-lite"/>
    </source>
</evidence>
<accession>A0AAV9SNW5</accession>
<reference evidence="2 3" key="1">
    <citation type="submission" date="2021-06" db="EMBL/GenBank/DDBJ databases">
        <authorList>
            <person name="Palmer J.M."/>
        </authorList>
    </citation>
    <scope>NUCLEOTIDE SEQUENCE [LARGE SCALE GENOMIC DNA]</scope>
    <source>
        <strain evidence="2 3">MEX-2019</strain>
        <tissue evidence="2">Muscle</tissue>
    </source>
</reference>
<gene>
    <name evidence="2" type="ORF">CRENBAI_018432</name>
</gene>
<sequence length="409" mass="43711">MHFPSSCLRFGPPTNHIVTEGTHHKDQADGAQLISLWEYFRRAAERTSRQEEQAAEQLSPFWGTSLAVPLPGTGPLRYGPVRASSAYHRQLRRRRAPVPDSVAGRGDAPAPCSTGGPHDAQHQVLELDRPRCLASLRRSAQLRHPHPQHPQLLRLISRLQQLRLSSSHSQRPLLSHPHIRQLQQGFRLGFPPAQDDIVTLTAASAEPSSHPPAAARMTSSPEGSRHWEDSGGRLLCFHGGSTRHGYVAAVFPGVCGRISSALCWSPLVAWVLAGLQLANRECMRERCVECVPHLMAYPQDLPHVHSILQAEFLEEGWLDAPAPLSAGGPFTPLLEAVAAAGSPGPQPATAGSSGSSGSSEQQPAASGSSEPQPAAAGSSEPQPAAAGSSEQQPATGGSSRATACRRRVF</sequence>